<protein>
    <submittedName>
        <fullName evidence="1">Uncharacterized protein</fullName>
    </submittedName>
</protein>
<evidence type="ECO:0000313" key="2">
    <source>
        <dbReference type="Proteomes" id="UP001054945"/>
    </source>
</evidence>
<proteinExistence type="predicted"/>
<dbReference type="Proteomes" id="UP001054945">
    <property type="component" value="Unassembled WGS sequence"/>
</dbReference>
<sequence>MYWDAGSVAWFYIRQNMMEHQHASATLYVNELRSRALDWKWMLRGCHEHQICGLFARDIRRNEFVEIQYY</sequence>
<accession>A0AAV4P0D7</accession>
<name>A0AAV4P0D7_CAEEX</name>
<reference evidence="1 2" key="1">
    <citation type="submission" date="2021-06" db="EMBL/GenBank/DDBJ databases">
        <title>Caerostris extrusa draft genome.</title>
        <authorList>
            <person name="Kono N."/>
            <person name="Arakawa K."/>
        </authorList>
    </citation>
    <scope>NUCLEOTIDE SEQUENCE [LARGE SCALE GENOMIC DNA]</scope>
</reference>
<organism evidence="1 2">
    <name type="scientific">Caerostris extrusa</name>
    <name type="common">Bark spider</name>
    <name type="synonym">Caerostris bankana</name>
    <dbReference type="NCBI Taxonomy" id="172846"/>
    <lineage>
        <taxon>Eukaryota</taxon>
        <taxon>Metazoa</taxon>
        <taxon>Ecdysozoa</taxon>
        <taxon>Arthropoda</taxon>
        <taxon>Chelicerata</taxon>
        <taxon>Arachnida</taxon>
        <taxon>Araneae</taxon>
        <taxon>Araneomorphae</taxon>
        <taxon>Entelegynae</taxon>
        <taxon>Araneoidea</taxon>
        <taxon>Araneidae</taxon>
        <taxon>Caerostris</taxon>
    </lineage>
</organism>
<keyword evidence="2" id="KW-1185">Reference proteome</keyword>
<comment type="caution">
    <text evidence="1">The sequence shown here is derived from an EMBL/GenBank/DDBJ whole genome shotgun (WGS) entry which is preliminary data.</text>
</comment>
<gene>
    <name evidence="1" type="ORF">CEXT_504121</name>
</gene>
<evidence type="ECO:0000313" key="1">
    <source>
        <dbReference type="EMBL" id="GIX90094.1"/>
    </source>
</evidence>
<dbReference type="AlphaFoldDB" id="A0AAV4P0D7"/>
<dbReference type="EMBL" id="BPLR01021475">
    <property type="protein sequence ID" value="GIX90094.1"/>
    <property type="molecule type" value="Genomic_DNA"/>
</dbReference>